<dbReference type="SUPFAM" id="SSF88723">
    <property type="entry name" value="PIN domain-like"/>
    <property type="match status" value="1"/>
</dbReference>
<keyword evidence="4 8" id="KW-0479">Metal-binding</keyword>
<evidence type="ECO:0000256" key="1">
    <source>
        <dbReference type="ARBA" id="ARBA00001946"/>
    </source>
</evidence>
<feature type="domain" description="PIN" evidence="9">
    <location>
        <begin position="3"/>
        <end position="129"/>
    </location>
</feature>
<dbReference type="InterPro" id="IPR022907">
    <property type="entry name" value="VapC_family"/>
</dbReference>
<protein>
    <recommendedName>
        <fullName evidence="8">Ribonuclease VapC</fullName>
        <shortName evidence="8">RNase VapC</shortName>
        <ecNumber evidence="8">3.1.-.-</ecNumber>
    </recommendedName>
    <alternativeName>
        <fullName evidence="8">Toxin VapC</fullName>
    </alternativeName>
</protein>
<comment type="similarity">
    <text evidence="7 8">Belongs to the PINc/VapC protein family.</text>
</comment>
<keyword evidence="5 8" id="KW-0378">Hydrolase</keyword>
<evidence type="ECO:0000256" key="4">
    <source>
        <dbReference type="ARBA" id="ARBA00022723"/>
    </source>
</evidence>
<dbReference type="RefSeq" id="WP_261759780.1">
    <property type="nucleotide sequence ID" value="NZ_CP104562.2"/>
</dbReference>
<sequence length="153" mass="17523">MRYMLDTNVVSALMREVACSGYSTSWRAINALKRDEVGLSVLVHNEVLFGLAKCPSPRRARQYQWVRRLIPVLPLTEDDHLPQHYARLRTLLESQGQRLETMDLLIAAHALSRDATLVSRDHGFARVPGLKLESWQHPRLTSVCEPTPGWRVR</sequence>
<dbReference type="EMBL" id="CP104562">
    <property type="protein sequence ID" value="UXH79962.1"/>
    <property type="molecule type" value="Genomic_DNA"/>
</dbReference>
<dbReference type="PANTHER" id="PTHR33653">
    <property type="entry name" value="RIBONUCLEASE VAPC2"/>
    <property type="match status" value="1"/>
</dbReference>
<keyword evidence="8" id="KW-0800">Toxin</keyword>
<organism evidence="10 11">
    <name type="scientific">Roseateles amylovorans</name>
    <dbReference type="NCBI Taxonomy" id="2978473"/>
    <lineage>
        <taxon>Bacteria</taxon>
        <taxon>Pseudomonadati</taxon>
        <taxon>Pseudomonadota</taxon>
        <taxon>Betaproteobacteria</taxon>
        <taxon>Burkholderiales</taxon>
        <taxon>Sphaerotilaceae</taxon>
        <taxon>Roseateles</taxon>
    </lineage>
</organism>
<dbReference type="PANTHER" id="PTHR33653:SF1">
    <property type="entry name" value="RIBONUCLEASE VAPC2"/>
    <property type="match status" value="1"/>
</dbReference>
<comment type="cofactor">
    <cofactor evidence="1 8">
        <name>Mg(2+)</name>
        <dbReference type="ChEBI" id="CHEBI:18420"/>
    </cofactor>
</comment>
<keyword evidence="11" id="KW-1185">Reference proteome</keyword>
<dbReference type="EC" id="3.1.-.-" evidence="8"/>
<keyword evidence="6 8" id="KW-0460">Magnesium</keyword>
<evidence type="ECO:0000256" key="6">
    <source>
        <dbReference type="ARBA" id="ARBA00022842"/>
    </source>
</evidence>
<reference evidence="10" key="1">
    <citation type="submission" date="2022-10" db="EMBL/GenBank/DDBJ databases">
        <title>Characterization and whole genome sequencing of a new Roseateles species, isolated from fresh water.</title>
        <authorList>
            <person name="Guliayeva D.Y."/>
            <person name="Akhremchuk A.E."/>
            <person name="Sikolenko M.A."/>
            <person name="Valentovich L.N."/>
            <person name="Sidarenka A.V."/>
        </authorList>
    </citation>
    <scope>NUCLEOTIDE SEQUENCE</scope>
    <source>
        <strain evidence="10">BIM B-1768</strain>
    </source>
</reference>
<evidence type="ECO:0000313" key="10">
    <source>
        <dbReference type="EMBL" id="UXH79962.1"/>
    </source>
</evidence>
<evidence type="ECO:0000256" key="3">
    <source>
        <dbReference type="ARBA" id="ARBA00022722"/>
    </source>
</evidence>
<dbReference type="InterPro" id="IPR002716">
    <property type="entry name" value="PIN_dom"/>
</dbReference>
<dbReference type="HAMAP" id="MF_00265">
    <property type="entry name" value="VapC_Nob1"/>
    <property type="match status" value="1"/>
</dbReference>
<keyword evidence="2 8" id="KW-1277">Toxin-antitoxin system</keyword>
<dbReference type="Proteomes" id="UP001064933">
    <property type="component" value="Chromosome"/>
</dbReference>
<evidence type="ECO:0000256" key="2">
    <source>
        <dbReference type="ARBA" id="ARBA00022649"/>
    </source>
</evidence>
<keyword evidence="3 8" id="KW-0540">Nuclease</keyword>
<dbReference type="Pfam" id="PF01850">
    <property type="entry name" value="PIN"/>
    <property type="match status" value="1"/>
</dbReference>
<name>A0ABY6B4J3_9BURK</name>
<dbReference type="InterPro" id="IPR029060">
    <property type="entry name" value="PIN-like_dom_sf"/>
</dbReference>
<evidence type="ECO:0000256" key="8">
    <source>
        <dbReference type="HAMAP-Rule" id="MF_00265"/>
    </source>
</evidence>
<comment type="function">
    <text evidence="8">Toxic component of a toxin-antitoxin (TA) system. An RNase.</text>
</comment>
<dbReference type="InterPro" id="IPR050556">
    <property type="entry name" value="Type_II_TA_system_RNase"/>
</dbReference>
<feature type="binding site" evidence="8">
    <location>
        <position position="6"/>
    </location>
    <ligand>
        <name>Mg(2+)</name>
        <dbReference type="ChEBI" id="CHEBI:18420"/>
    </ligand>
</feature>
<evidence type="ECO:0000313" key="11">
    <source>
        <dbReference type="Proteomes" id="UP001064933"/>
    </source>
</evidence>
<evidence type="ECO:0000259" key="9">
    <source>
        <dbReference type="Pfam" id="PF01850"/>
    </source>
</evidence>
<dbReference type="Gene3D" id="3.40.50.1010">
    <property type="entry name" value="5'-nuclease"/>
    <property type="match status" value="1"/>
</dbReference>
<evidence type="ECO:0000256" key="5">
    <source>
        <dbReference type="ARBA" id="ARBA00022801"/>
    </source>
</evidence>
<gene>
    <name evidence="8" type="primary">vapC</name>
    <name evidence="10" type="ORF">N4261_08815</name>
</gene>
<evidence type="ECO:0000256" key="7">
    <source>
        <dbReference type="ARBA" id="ARBA00038093"/>
    </source>
</evidence>
<feature type="binding site" evidence="8">
    <location>
        <position position="103"/>
    </location>
    <ligand>
        <name>Mg(2+)</name>
        <dbReference type="ChEBI" id="CHEBI:18420"/>
    </ligand>
</feature>
<proteinExistence type="inferred from homology"/>
<accession>A0ABY6B4J3</accession>